<feature type="transmembrane region" description="Helical" evidence="8">
    <location>
        <begin position="115"/>
        <end position="136"/>
    </location>
</feature>
<feature type="transmembrane region" description="Helical" evidence="8">
    <location>
        <begin position="90"/>
        <end position="109"/>
    </location>
</feature>
<evidence type="ECO:0000256" key="5">
    <source>
        <dbReference type="ARBA" id="ARBA00022692"/>
    </source>
</evidence>
<feature type="transmembrane region" description="Helical" evidence="8">
    <location>
        <begin position="407"/>
        <end position="429"/>
    </location>
</feature>
<gene>
    <name evidence="10" type="ORF">SAMN05216233_103312</name>
</gene>
<feature type="transmembrane region" description="Helical" evidence="8">
    <location>
        <begin position="313"/>
        <end position="330"/>
    </location>
</feature>
<dbReference type="SUPFAM" id="SSF103473">
    <property type="entry name" value="MFS general substrate transporter"/>
    <property type="match status" value="1"/>
</dbReference>
<keyword evidence="3" id="KW-0813">Transport</keyword>
<feature type="domain" description="Major facilitator superfamily (MFS) profile" evidence="9">
    <location>
        <begin position="24"/>
        <end position="479"/>
    </location>
</feature>
<feature type="transmembrane region" description="Helical" evidence="8">
    <location>
        <begin position="24"/>
        <end position="46"/>
    </location>
</feature>
<keyword evidence="11" id="KW-1185">Reference proteome</keyword>
<evidence type="ECO:0000256" key="8">
    <source>
        <dbReference type="SAM" id="Phobius"/>
    </source>
</evidence>
<dbReference type="GO" id="GO:0022857">
    <property type="term" value="F:transmembrane transporter activity"/>
    <property type="evidence" value="ECO:0007669"/>
    <property type="project" value="InterPro"/>
</dbReference>
<dbReference type="InterPro" id="IPR020846">
    <property type="entry name" value="MFS_dom"/>
</dbReference>
<evidence type="ECO:0000256" key="6">
    <source>
        <dbReference type="ARBA" id="ARBA00022989"/>
    </source>
</evidence>
<evidence type="ECO:0000256" key="4">
    <source>
        <dbReference type="ARBA" id="ARBA00022475"/>
    </source>
</evidence>
<comment type="subcellular location">
    <subcellularLocation>
        <location evidence="1">Cell membrane</location>
        <topology evidence="1">Multi-pass membrane protein</topology>
    </subcellularLocation>
</comment>
<proteinExistence type="inferred from homology"/>
<dbReference type="AlphaFoldDB" id="A0A1G5CZR7"/>
<dbReference type="Proteomes" id="UP000198870">
    <property type="component" value="Unassembled WGS sequence"/>
</dbReference>
<dbReference type="CDD" id="cd17321">
    <property type="entry name" value="MFS_MMR_MDR_like"/>
    <property type="match status" value="1"/>
</dbReference>
<dbReference type="PRINTS" id="PR01036">
    <property type="entry name" value="TCRTETB"/>
</dbReference>
<dbReference type="STRING" id="419481.SAMN05216233_103312"/>
<dbReference type="GO" id="GO:0005886">
    <property type="term" value="C:plasma membrane"/>
    <property type="evidence" value="ECO:0007669"/>
    <property type="project" value="UniProtKB-SubCell"/>
</dbReference>
<dbReference type="InterPro" id="IPR036259">
    <property type="entry name" value="MFS_trans_sf"/>
</dbReference>
<feature type="transmembrane region" description="Helical" evidence="8">
    <location>
        <begin position="367"/>
        <end position="386"/>
    </location>
</feature>
<evidence type="ECO:0000256" key="1">
    <source>
        <dbReference type="ARBA" id="ARBA00004651"/>
    </source>
</evidence>
<keyword evidence="4" id="KW-1003">Cell membrane</keyword>
<evidence type="ECO:0000313" key="11">
    <source>
        <dbReference type="Proteomes" id="UP000198870"/>
    </source>
</evidence>
<keyword evidence="5 8" id="KW-0812">Transmembrane</keyword>
<evidence type="ECO:0000313" key="10">
    <source>
        <dbReference type="EMBL" id="SCY07914.1"/>
    </source>
</evidence>
<comment type="similarity">
    <text evidence="2">Belongs to the major facilitator superfamily. EmrB family.</text>
</comment>
<dbReference type="PANTHER" id="PTHR42718">
    <property type="entry name" value="MAJOR FACILITATOR SUPERFAMILY MULTIDRUG TRANSPORTER MFSC"/>
    <property type="match status" value="1"/>
</dbReference>
<dbReference type="PROSITE" id="PS50850">
    <property type="entry name" value="MFS"/>
    <property type="match status" value="1"/>
</dbReference>
<dbReference type="RefSeq" id="WP_175469559.1">
    <property type="nucleotide sequence ID" value="NZ_FMUX01000003.1"/>
</dbReference>
<evidence type="ECO:0000256" key="3">
    <source>
        <dbReference type="ARBA" id="ARBA00022448"/>
    </source>
</evidence>
<dbReference type="EMBL" id="FMUX01000003">
    <property type="protein sequence ID" value="SCY07914.1"/>
    <property type="molecule type" value="Genomic_DNA"/>
</dbReference>
<feature type="transmembrane region" description="Helical" evidence="8">
    <location>
        <begin position="342"/>
        <end position="361"/>
    </location>
</feature>
<feature type="transmembrane region" description="Helical" evidence="8">
    <location>
        <begin position="277"/>
        <end position="301"/>
    </location>
</feature>
<keyword evidence="6 8" id="KW-1133">Transmembrane helix</keyword>
<dbReference type="Gene3D" id="1.20.1720.10">
    <property type="entry name" value="Multidrug resistance protein D"/>
    <property type="match status" value="1"/>
</dbReference>
<evidence type="ECO:0000256" key="2">
    <source>
        <dbReference type="ARBA" id="ARBA00008537"/>
    </source>
</evidence>
<feature type="transmembrane region" description="Helical" evidence="8">
    <location>
        <begin position="449"/>
        <end position="469"/>
    </location>
</feature>
<feature type="transmembrane region" description="Helical" evidence="8">
    <location>
        <begin position="58"/>
        <end position="78"/>
    </location>
</feature>
<accession>A0A1G5CZR7</accession>
<feature type="transmembrane region" description="Helical" evidence="8">
    <location>
        <begin position="236"/>
        <end position="256"/>
    </location>
</feature>
<organism evidence="10 11">
    <name type="scientific">Desulfoluna spongiiphila</name>
    <dbReference type="NCBI Taxonomy" id="419481"/>
    <lineage>
        <taxon>Bacteria</taxon>
        <taxon>Pseudomonadati</taxon>
        <taxon>Thermodesulfobacteriota</taxon>
        <taxon>Desulfobacteria</taxon>
        <taxon>Desulfobacterales</taxon>
        <taxon>Desulfolunaceae</taxon>
        <taxon>Desulfoluna</taxon>
    </lineage>
</organism>
<dbReference type="InterPro" id="IPR011701">
    <property type="entry name" value="MFS"/>
</dbReference>
<feature type="transmembrane region" description="Helical" evidence="8">
    <location>
        <begin position="148"/>
        <end position="166"/>
    </location>
</feature>
<feature type="transmembrane region" description="Helical" evidence="8">
    <location>
        <begin position="178"/>
        <end position="198"/>
    </location>
</feature>
<evidence type="ECO:0000259" key="9">
    <source>
        <dbReference type="PROSITE" id="PS50850"/>
    </source>
</evidence>
<dbReference type="PANTHER" id="PTHR42718:SF9">
    <property type="entry name" value="MAJOR FACILITATOR SUPERFAMILY MULTIDRUG TRANSPORTER MFSC"/>
    <property type="match status" value="1"/>
</dbReference>
<dbReference type="Pfam" id="PF07690">
    <property type="entry name" value="MFS_1"/>
    <property type="match status" value="1"/>
</dbReference>
<evidence type="ECO:0000256" key="7">
    <source>
        <dbReference type="ARBA" id="ARBA00023136"/>
    </source>
</evidence>
<sequence>MASSTCARGTDIKEGHPRDAKWRVLAAVSTGAFLASLDSSIVNISLPTLVRVFDAGFVRVQWVVLAYMVTVVSLILPLGRIGDILGKKNIYLGGFIVFTAGSALCGTGASLSGLIAFRVIQGVGASMIMALGFAIVTEAFPAQERGRAIGILSALCAAAIALGPVLGGVCIEALSWPWIFRVNVPLGIIGCAMVHGYVPGDTVKKGESFGGSGAVSLSAALVFLFVGITWGQVHGYTPLTALAVGVGFVFSSAVFITSENRAVQPLIDVSLFSDRQFTLNLVTGFIAFVAYAGMVLLLPFYLEEVAGYPTRRAGLLMAVVPVSLGVMSPLSGALSDRFGSRLVTTAGLCVSLGAYFAASSLDGGTSVPGLVARLVALGAGMGLFMSPNNSAIMGSVARDRLGIASGLLTAARTLGQAMGAAGVGAFWAFRVSVYSGRTPAVSSADICGFHDTFMGLFFLTAGGIVVGLLGCAPHRGTSDAPARQGAQR</sequence>
<dbReference type="Gene3D" id="1.20.1250.20">
    <property type="entry name" value="MFS general substrate transporter like domains"/>
    <property type="match status" value="1"/>
</dbReference>
<reference evidence="10 11" key="1">
    <citation type="submission" date="2016-10" db="EMBL/GenBank/DDBJ databases">
        <authorList>
            <person name="de Groot N.N."/>
        </authorList>
    </citation>
    <scope>NUCLEOTIDE SEQUENCE [LARGE SCALE GENOMIC DNA]</scope>
    <source>
        <strain evidence="10 11">AA1</strain>
    </source>
</reference>
<dbReference type="NCBIfam" id="TIGR00711">
    <property type="entry name" value="efflux_EmrB"/>
    <property type="match status" value="1"/>
</dbReference>
<dbReference type="InterPro" id="IPR004638">
    <property type="entry name" value="EmrB-like"/>
</dbReference>
<keyword evidence="7 8" id="KW-0472">Membrane</keyword>
<protein>
    <submittedName>
        <fullName evidence="10">Drug resistance transporter, EmrB/QacA subfamily</fullName>
    </submittedName>
</protein>
<name>A0A1G5CZR7_9BACT</name>
<feature type="transmembrane region" description="Helical" evidence="8">
    <location>
        <begin position="210"/>
        <end position="230"/>
    </location>
</feature>